<reference evidence="3 4" key="1">
    <citation type="submission" date="2018-04" db="EMBL/GenBank/DDBJ databases">
        <title>The genome sequence of Caulobacter sp. 744.</title>
        <authorList>
            <person name="Gao J."/>
            <person name="Sun J."/>
        </authorList>
    </citation>
    <scope>NUCLEOTIDE SEQUENCE [LARGE SCALE GENOMIC DNA]</scope>
    <source>
        <strain evidence="3 4">774</strain>
    </source>
</reference>
<dbReference type="InterPro" id="IPR000868">
    <property type="entry name" value="Isochorismatase-like_dom"/>
</dbReference>
<dbReference type="SUPFAM" id="SSF52499">
    <property type="entry name" value="Isochorismatase-like hydrolases"/>
    <property type="match status" value="1"/>
</dbReference>
<dbReference type="OrthoDB" id="9807387at2"/>
<dbReference type="EMBL" id="QDKQ01000063">
    <property type="protein sequence ID" value="PVM84896.1"/>
    <property type="molecule type" value="Genomic_DNA"/>
</dbReference>
<dbReference type="Pfam" id="PF00857">
    <property type="entry name" value="Isochorismatase"/>
    <property type="match status" value="1"/>
</dbReference>
<organism evidence="3 4">
    <name type="scientific">Caulobacter endophyticus</name>
    <dbReference type="NCBI Taxonomy" id="2172652"/>
    <lineage>
        <taxon>Bacteria</taxon>
        <taxon>Pseudomonadati</taxon>
        <taxon>Pseudomonadota</taxon>
        <taxon>Alphaproteobacteria</taxon>
        <taxon>Caulobacterales</taxon>
        <taxon>Caulobacteraceae</taxon>
        <taxon>Caulobacter</taxon>
    </lineage>
</organism>
<dbReference type="InterPro" id="IPR036380">
    <property type="entry name" value="Isochorismatase-like_sf"/>
</dbReference>
<dbReference type="Proteomes" id="UP000245073">
    <property type="component" value="Unassembled WGS sequence"/>
</dbReference>
<accession>A0A2T9JMJ3</accession>
<name>A0A2T9JMJ3_9CAUL</name>
<evidence type="ECO:0000259" key="2">
    <source>
        <dbReference type="Pfam" id="PF00857"/>
    </source>
</evidence>
<dbReference type="CDD" id="cd00431">
    <property type="entry name" value="cysteine_hydrolases"/>
    <property type="match status" value="1"/>
</dbReference>
<evidence type="ECO:0000313" key="3">
    <source>
        <dbReference type="EMBL" id="PVM84896.1"/>
    </source>
</evidence>
<dbReference type="InterPro" id="IPR050272">
    <property type="entry name" value="Isochorismatase-like_hydrls"/>
</dbReference>
<dbReference type="GO" id="GO:0016787">
    <property type="term" value="F:hydrolase activity"/>
    <property type="evidence" value="ECO:0007669"/>
    <property type="project" value="UniProtKB-KW"/>
</dbReference>
<gene>
    <name evidence="3" type="ORF">DDF67_18535</name>
</gene>
<proteinExistence type="predicted"/>
<evidence type="ECO:0000313" key="4">
    <source>
        <dbReference type="Proteomes" id="UP000245073"/>
    </source>
</evidence>
<keyword evidence="4" id="KW-1185">Reference proteome</keyword>
<keyword evidence="1" id="KW-0378">Hydrolase</keyword>
<feature type="domain" description="Isochorismatase-like" evidence="2">
    <location>
        <begin position="21"/>
        <end position="202"/>
    </location>
</feature>
<dbReference type="Gene3D" id="3.40.50.850">
    <property type="entry name" value="Isochorismatase-like"/>
    <property type="match status" value="1"/>
</dbReference>
<sequence>MNARPITAQDGLADWIAPSRTALVIVDMQVDFAAPDGVIGRFGVDLSSVAAALEKAQRLAQAARAAGAPVVFVGLETTPQSDPPTLLERMRRRGGDPEIERVICRKGTRGADFHGPLPAPGELVIQKPRYSAFVGTDLDARLRSRGVDTLIVCGLTTECCVDSTVRDAFHLDYHVFVAADACAAYESDLHEGALKSLGLSFALTPDASEIEDAWAAAAR</sequence>
<dbReference type="RefSeq" id="WP_109102323.1">
    <property type="nucleotide sequence ID" value="NZ_QDKQ01000063.1"/>
</dbReference>
<dbReference type="AlphaFoldDB" id="A0A2T9JMJ3"/>
<comment type="caution">
    <text evidence="3">The sequence shown here is derived from an EMBL/GenBank/DDBJ whole genome shotgun (WGS) entry which is preliminary data.</text>
</comment>
<protein>
    <submittedName>
        <fullName evidence="3">Isochorismatase</fullName>
    </submittedName>
</protein>
<dbReference type="PANTHER" id="PTHR43540">
    <property type="entry name" value="PEROXYUREIDOACRYLATE/UREIDOACRYLATE AMIDOHYDROLASE-RELATED"/>
    <property type="match status" value="1"/>
</dbReference>
<evidence type="ECO:0000256" key="1">
    <source>
        <dbReference type="ARBA" id="ARBA00022801"/>
    </source>
</evidence>